<accession>A0AAW5IRT6</accession>
<protein>
    <submittedName>
        <fullName evidence="2">Sel1-like repeat-containing protein kinase family protein</fullName>
    </submittedName>
</protein>
<evidence type="ECO:0000313" key="2">
    <source>
        <dbReference type="EMBL" id="MCP9600100.1"/>
    </source>
</evidence>
<dbReference type="InterPro" id="IPR006597">
    <property type="entry name" value="Sel1-like"/>
</dbReference>
<dbReference type="PANTHER" id="PTHR11102">
    <property type="entry name" value="SEL-1-LIKE PROTEIN"/>
    <property type="match status" value="1"/>
</dbReference>
<dbReference type="InterPro" id="IPR011990">
    <property type="entry name" value="TPR-like_helical_dom_sf"/>
</dbReference>
<proteinExistence type="predicted"/>
<dbReference type="GO" id="GO:0004672">
    <property type="term" value="F:protein kinase activity"/>
    <property type="evidence" value="ECO:0007669"/>
    <property type="project" value="InterPro"/>
</dbReference>
<dbReference type="InterPro" id="IPR011009">
    <property type="entry name" value="Kinase-like_dom_sf"/>
</dbReference>
<sequence>MQYPLISEYVRAIQDASNNLDELAHLVPVQDDHGEPYRSSGAFAVVFKMKDEQTGKCYALKCFTEEQEGRAEAYRQIADELEFVDSSYITSVKYLDKEIFVDSSCEEDEFPVLLMDWIDGEIMERYIAENYQDNYAMAMLCYRFCKMAAWLRSQPFAHGDIKPGNIMVRPDGNLTLVDYDGMFVPALKGQKSPTIGTKDFSHPLRTVDDFDERIDDFALASIALSLKAVSLKPSLLDEYGAADRLLFSADDYCDLSKSKVMAALQEQMNNEELTTLLSMFLLAKAKKNLALCSFRTFSISKPFYDVEELIKLADLLFEKSKDEADHKKAFRLYSIADSKGSLYAKACLGYCYCLGKGVSEDKEKGLTLIRVSANAGNAKGQNVMGLCYGKGLGVVQSYEEAVKWYRKSAEQGYARAQYNLGRCYEDGLGAPQCYEEAVKWYSMSAKQGLVNAQCRLGFLYFMGLGVDLSMEKCVKWYCQAAKQGDVDARFFIAVCYESGIGGAKSYEEAIKWYRKAAEQGSSAAQRNLAYCMKKVKELQKI</sequence>
<evidence type="ECO:0000259" key="1">
    <source>
        <dbReference type="PROSITE" id="PS50011"/>
    </source>
</evidence>
<dbReference type="InterPro" id="IPR008271">
    <property type="entry name" value="Ser/Thr_kinase_AS"/>
</dbReference>
<keyword evidence="2" id="KW-0418">Kinase</keyword>
<dbReference type="PROSITE" id="PS50011">
    <property type="entry name" value="PROTEIN_KINASE_DOM"/>
    <property type="match status" value="1"/>
</dbReference>
<dbReference type="SUPFAM" id="SSF81901">
    <property type="entry name" value="HCP-like"/>
    <property type="match status" value="1"/>
</dbReference>
<dbReference type="Gene3D" id="1.10.510.10">
    <property type="entry name" value="Transferase(Phosphotransferase) domain 1"/>
    <property type="match status" value="1"/>
</dbReference>
<gene>
    <name evidence="2" type="ORF">NNC55_09055</name>
</gene>
<evidence type="ECO:0000313" key="3">
    <source>
        <dbReference type="Proteomes" id="UP001204486"/>
    </source>
</evidence>
<name>A0AAW5IRT6_9BACT</name>
<dbReference type="InterPro" id="IPR000719">
    <property type="entry name" value="Prot_kinase_dom"/>
</dbReference>
<dbReference type="SUPFAM" id="SSF56112">
    <property type="entry name" value="Protein kinase-like (PK-like)"/>
    <property type="match status" value="1"/>
</dbReference>
<organism evidence="2 3">
    <name type="scientific">Segatella copri</name>
    <dbReference type="NCBI Taxonomy" id="165179"/>
    <lineage>
        <taxon>Bacteria</taxon>
        <taxon>Pseudomonadati</taxon>
        <taxon>Bacteroidota</taxon>
        <taxon>Bacteroidia</taxon>
        <taxon>Bacteroidales</taxon>
        <taxon>Prevotellaceae</taxon>
        <taxon>Segatella</taxon>
    </lineage>
</organism>
<dbReference type="EMBL" id="JANDWN010000021">
    <property type="protein sequence ID" value="MCP9600100.1"/>
    <property type="molecule type" value="Genomic_DNA"/>
</dbReference>
<comment type="caution">
    <text evidence="2">The sequence shown here is derived from an EMBL/GenBank/DDBJ whole genome shotgun (WGS) entry which is preliminary data.</text>
</comment>
<dbReference type="Pfam" id="PF00069">
    <property type="entry name" value="Pkinase"/>
    <property type="match status" value="1"/>
</dbReference>
<dbReference type="PANTHER" id="PTHR11102:SF160">
    <property type="entry name" value="ERAD-ASSOCIATED E3 UBIQUITIN-PROTEIN LIGASE COMPONENT HRD3"/>
    <property type="match status" value="1"/>
</dbReference>
<dbReference type="InterPro" id="IPR050767">
    <property type="entry name" value="Sel1_AlgK"/>
</dbReference>
<dbReference type="SMART" id="SM00671">
    <property type="entry name" value="SEL1"/>
    <property type="match status" value="6"/>
</dbReference>
<dbReference type="PROSITE" id="PS00108">
    <property type="entry name" value="PROTEIN_KINASE_ST"/>
    <property type="match status" value="1"/>
</dbReference>
<feature type="domain" description="Protein kinase" evidence="1">
    <location>
        <begin position="32"/>
        <end position="304"/>
    </location>
</feature>
<reference evidence="2" key="1">
    <citation type="submission" date="2022-07" db="EMBL/GenBank/DDBJ databases">
        <title>Prevotella copri.</title>
        <authorList>
            <person name="Yang C."/>
        </authorList>
    </citation>
    <scope>NUCLEOTIDE SEQUENCE</scope>
    <source>
        <strain evidence="2">HF1476</strain>
    </source>
</reference>
<dbReference type="Pfam" id="PF08238">
    <property type="entry name" value="Sel1"/>
    <property type="match status" value="6"/>
</dbReference>
<dbReference type="SMART" id="SM00220">
    <property type="entry name" value="S_TKc"/>
    <property type="match status" value="1"/>
</dbReference>
<keyword evidence="2" id="KW-0808">Transferase</keyword>
<dbReference type="RefSeq" id="WP_254974207.1">
    <property type="nucleotide sequence ID" value="NZ_JANDWK010000019.1"/>
</dbReference>
<dbReference type="AlphaFoldDB" id="A0AAW5IRT6"/>
<dbReference type="Proteomes" id="UP001204486">
    <property type="component" value="Unassembled WGS sequence"/>
</dbReference>
<dbReference type="Gene3D" id="1.25.40.10">
    <property type="entry name" value="Tetratricopeptide repeat domain"/>
    <property type="match status" value="1"/>
</dbReference>
<dbReference type="GO" id="GO:0005524">
    <property type="term" value="F:ATP binding"/>
    <property type="evidence" value="ECO:0007669"/>
    <property type="project" value="InterPro"/>
</dbReference>